<dbReference type="Proteomes" id="UP000005408">
    <property type="component" value="Unassembled WGS sequence"/>
</dbReference>
<proteinExistence type="predicted"/>
<dbReference type="OrthoDB" id="206796at2759"/>
<evidence type="ECO:0000313" key="2">
    <source>
        <dbReference type="Proteomes" id="UP000005408"/>
    </source>
</evidence>
<dbReference type="PANTHER" id="PTHR31400:SF1">
    <property type="entry name" value="PROTEIN GUCD1"/>
    <property type="match status" value="1"/>
</dbReference>
<evidence type="ECO:0000313" key="1">
    <source>
        <dbReference type="EnsemblMetazoa" id="G22228.1:cds"/>
    </source>
</evidence>
<evidence type="ECO:0008006" key="3">
    <source>
        <dbReference type="Google" id="ProtNLM"/>
    </source>
</evidence>
<dbReference type="InterPro" id="IPR018616">
    <property type="entry name" value="GUCD1"/>
</dbReference>
<name>A0A8W8K5U3_MAGGI</name>
<organism evidence="1 2">
    <name type="scientific">Magallana gigas</name>
    <name type="common">Pacific oyster</name>
    <name type="synonym">Crassostrea gigas</name>
    <dbReference type="NCBI Taxonomy" id="29159"/>
    <lineage>
        <taxon>Eukaryota</taxon>
        <taxon>Metazoa</taxon>
        <taxon>Spiralia</taxon>
        <taxon>Lophotrochozoa</taxon>
        <taxon>Mollusca</taxon>
        <taxon>Bivalvia</taxon>
        <taxon>Autobranchia</taxon>
        <taxon>Pteriomorphia</taxon>
        <taxon>Ostreida</taxon>
        <taxon>Ostreoidea</taxon>
        <taxon>Ostreidae</taxon>
        <taxon>Magallana</taxon>
    </lineage>
</organism>
<protein>
    <recommendedName>
        <fullName evidence="3">Protein GUCD1</fullName>
    </recommendedName>
</protein>
<dbReference type="AlphaFoldDB" id="A0A8W8K5U3"/>
<dbReference type="PANTHER" id="PTHR31400">
    <property type="entry name" value="GUANYLYL CYCLASE DOMAIN CONTAINING PROTEIN 1 GUCD1"/>
    <property type="match status" value="1"/>
</dbReference>
<reference evidence="1" key="1">
    <citation type="submission" date="2022-08" db="UniProtKB">
        <authorList>
            <consortium name="EnsemblMetazoa"/>
        </authorList>
    </citation>
    <scope>IDENTIFICATION</scope>
    <source>
        <strain evidence="1">05x7-T-G4-1.051#20</strain>
    </source>
</reference>
<dbReference type="EnsemblMetazoa" id="G22228.1">
    <property type="protein sequence ID" value="G22228.1:cds"/>
    <property type="gene ID" value="G22228"/>
</dbReference>
<accession>A0A8W8K5U3</accession>
<dbReference type="OMA" id="VQDIQKH"/>
<dbReference type="Pfam" id="PF09778">
    <property type="entry name" value="Guanylate_cyc_2"/>
    <property type="match status" value="1"/>
</dbReference>
<keyword evidence="2" id="KW-1185">Reference proteome</keyword>
<sequence length="236" mass="27256">MAEGRDQIQKVPQNERLVLKLDTCIQTYTWDCGLACCCMVLRYLGKDDSCVYTSDLEELQCGQSIWTIDLGYLLLKYKVKVEFTTVTLGVDDQYAKKPFYMQNFDKDADRVGRKFAEASQAGLEVSKRSLNMSDIVNHLSEGNLMICLVDWSLLECIWCDRVKQQCLNWCGQCCKSYQGHYVVVCGHDLKKKKIFYKNPSYDEEVCCSRMDRFDKARRSHGTDEDVLLIYTQSGEK</sequence>